<organism evidence="1 2">
    <name type="scientific">Amniculicola lignicola CBS 123094</name>
    <dbReference type="NCBI Taxonomy" id="1392246"/>
    <lineage>
        <taxon>Eukaryota</taxon>
        <taxon>Fungi</taxon>
        <taxon>Dikarya</taxon>
        <taxon>Ascomycota</taxon>
        <taxon>Pezizomycotina</taxon>
        <taxon>Dothideomycetes</taxon>
        <taxon>Pleosporomycetidae</taxon>
        <taxon>Pleosporales</taxon>
        <taxon>Amniculicolaceae</taxon>
        <taxon>Amniculicola</taxon>
    </lineage>
</organism>
<gene>
    <name evidence="1" type="ORF">P154DRAFT_223416</name>
</gene>
<keyword evidence="2" id="KW-1185">Reference proteome</keyword>
<dbReference type="Proteomes" id="UP000799779">
    <property type="component" value="Unassembled WGS sequence"/>
</dbReference>
<evidence type="ECO:0000313" key="1">
    <source>
        <dbReference type="EMBL" id="KAF2006713.1"/>
    </source>
</evidence>
<dbReference type="EMBL" id="ML977559">
    <property type="protein sequence ID" value="KAF2006713.1"/>
    <property type="molecule type" value="Genomic_DNA"/>
</dbReference>
<proteinExistence type="predicted"/>
<protein>
    <submittedName>
        <fullName evidence="1">Uncharacterized protein</fullName>
    </submittedName>
</protein>
<sequence length="152" mass="16675">MLGWSVEGDGLARGTGYARCVKNVSNLKRQAQNHISFESDEMIRKLPRPQSPWNCAAMRRRSEYGRWCCSGVMGGCGARATAPRRAGAEPRSFRSSIATAQQRLSEMRLSRRNGSFGVQSYPGDAGFGGCWLGFPLGSLIRRGPLRQSAFEG</sequence>
<name>A0A6A5WY26_9PLEO</name>
<reference evidence="1" key="1">
    <citation type="journal article" date="2020" name="Stud. Mycol.">
        <title>101 Dothideomycetes genomes: a test case for predicting lifestyles and emergence of pathogens.</title>
        <authorList>
            <person name="Haridas S."/>
            <person name="Albert R."/>
            <person name="Binder M."/>
            <person name="Bloem J."/>
            <person name="Labutti K."/>
            <person name="Salamov A."/>
            <person name="Andreopoulos B."/>
            <person name="Baker S."/>
            <person name="Barry K."/>
            <person name="Bills G."/>
            <person name="Bluhm B."/>
            <person name="Cannon C."/>
            <person name="Castanera R."/>
            <person name="Culley D."/>
            <person name="Daum C."/>
            <person name="Ezra D."/>
            <person name="Gonzalez J."/>
            <person name="Henrissat B."/>
            <person name="Kuo A."/>
            <person name="Liang C."/>
            <person name="Lipzen A."/>
            <person name="Lutzoni F."/>
            <person name="Magnuson J."/>
            <person name="Mondo S."/>
            <person name="Nolan M."/>
            <person name="Ohm R."/>
            <person name="Pangilinan J."/>
            <person name="Park H.-J."/>
            <person name="Ramirez L."/>
            <person name="Alfaro M."/>
            <person name="Sun H."/>
            <person name="Tritt A."/>
            <person name="Yoshinaga Y."/>
            <person name="Zwiers L.-H."/>
            <person name="Turgeon B."/>
            <person name="Goodwin S."/>
            <person name="Spatafora J."/>
            <person name="Crous P."/>
            <person name="Grigoriev I."/>
        </authorList>
    </citation>
    <scope>NUCLEOTIDE SEQUENCE</scope>
    <source>
        <strain evidence="1">CBS 123094</strain>
    </source>
</reference>
<evidence type="ECO:0000313" key="2">
    <source>
        <dbReference type="Proteomes" id="UP000799779"/>
    </source>
</evidence>
<accession>A0A6A5WY26</accession>
<dbReference type="AlphaFoldDB" id="A0A6A5WY26"/>